<keyword evidence="4" id="KW-0812">Transmembrane</keyword>
<dbReference type="AlphaFoldDB" id="A0A1H4IZH2"/>
<keyword evidence="4" id="KW-1133">Transmembrane helix</keyword>
<keyword evidence="2" id="KW-0378">Hydrolase</keyword>
<dbReference type="PANTHER" id="PTHR12737:SF9">
    <property type="entry name" value="DIMETHYLARGININASE"/>
    <property type="match status" value="1"/>
</dbReference>
<dbReference type="OrthoDB" id="3196313at2"/>
<dbReference type="GO" id="GO:0006525">
    <property type="term" value="P:arginine metabolic process"/>
    <property type="evidence" value="ECO:0007669"/>
    <property type="project" value="TreeGrafter"/>
</dbReference>
<feature type="active site" description="Nucleophile" evidence="3">
    <location>
        <position position="395"/>
    </location>
</feature>
<dbReference type="GO" id="GO:0000052">
    <property type="term" value="P:citrulline metabolic process"/>
    <property type="evidence" value="ECO:0007669"/>
    <property type="project" value="TreeGrafter"/>
</dbReference>
<evidence type="ECO:0000313" key="5">
    <source>
        <dbReference type="EMBL" id="SEB38712.1"/>
    </source>
</evidence>
<dbReference type="GO" id="GO:0045429">
    <property type="term" value="P:positive regulation of nitric oxide biosynthetic process"/>
    <property type="evidence" value="ECO:0007669"/>
    <property type="project" value="TreeGrafter"/>
</dbReference>
<evidence type="ECO:0000256" key="4">
    <source>
        <dbReference type="SAM" id="Phobius"/>
    </source>
</evidence>
<organism evidence="5 6">
    <name type="scientific">Paramicrobacterium humi</name>
    <dbReference type="NCBI Taxonomy" id="640635"/>
    <lineage>
        <taxon>Bacteria</taxon>
        <taxon>Bacillati</taxon>
        <taxon>Actinomycetota</taxon>
        <taxon>Actinomycetes</taxon>
        <taxon>Micrococcales</taxon>
        <taxon>Microbacteriaceae</taxon>
        <taxon>Paramicrobacterium</taxon>
    </lineage>
</organism>
<comment type="similarity">
    <text evidence="1">Belongs to the DDAH family.</text>
</comment>
<keyword evidence="4" id="KW-0472">Membrane</keyword>
<dbReference type="Pfam" id="PF02274">
    <property type="entry name" value="ADI"/>
    <property type="match status" value="1"/>
</dbReference>
<gene>
    <name evidence="5" type="ORF">SAMN04489806_0353</name>
</gene>
<dbReference type="SUPFAM" id="SSF55909">
    <property type="entry name" value="Pentein"/>
    <property type="match status" value="1"/>
</dbReference>
<feature type="transmembrane region" description="Helical" evidence="4">
    <location>
        <begin position="12"/>
        <end position="36"/>
    </location>
</feature>
<dbReference type="Gene3D" id="3.75.10.10">
    <property type="entry name" value="L-arginine/glycine Amidinotransferase, Chain A"/>
    <property type="match status" value="1"/>
</dbReference>
<dbReference type="EMBL" id="FNRY01000001">
    <property type="protein sequence ID" value="SEB38712.1"/>
    <property type="molecule type" value="Genomic_DNA"/>
</dbReference>
<evidence type="ECO:0000256" key="3">
    <source>
        <dbReference type="PIRSR" id="PIRSR633199-1"/>
    </source>
</evidence>
<accession>A0A1H4IZH2</accession>
<dbReference type="Proteomes" id="UP000199183">
    <property type="component" value="Unassembled WGS sequence"/>
</dbReference>
<protein>
    <submittedName>
        <fullName evidence="5">Dimethylargininase</fullName>
    </submittedName>
</protein>
<dbReference type="STRING" id="640635.SAMN04489806_0353"/>
<reference evidence="5 6" key="1">
    <citation type="submission" date="2016-10" db="EMBL/GenBank/DDBJ databases">
        <authorList>
            <person name="de Groot N.N."/>
        </authorList>
    </citation>
    <scope>NUCLEOTIDE SEQUENCE [LARGE SCALE GENOMIC DNA]</scope>
    <source>
        <strain evidence="5 6">DSM 21799</strain>
    </source>
</reference>
<name>A0A1H4IZH2_9MICO</name>
<sequence>MTVTWARRVLASLASAVLVAILAHVAAVLPFFIISQLSPTVLPAASEYFVLASLFTFLLLFIGGMLGGLTSWRWALPTGIIVGIVAPVIGTMLSHVQQGGQLTGEVFGLLIGTLVGTNAIYALAVFIATPTLGRAVYKATVGFREAPRAAERRIAIVRMPAKNLAQGIAAAPAEIDIERADEQWDAYTAAFEEHGWTTTEAPSADQLADSVFVEDTVVLFDELAVLTRPALDTRRGEVDGVEETVAGLGLTVERIMAPGTLEGGDVLKVGDTVYVGRSARTNAEGIRQLRRIVAPYGYSVVGVPVTKALHLKTIVTALPDGTFIGDPDLIDEPGLFPGFLAARETVGAPVIVLSDDTLLLSASAPKTAELLEDLGYTVVSVDISEFEKLDGGVTCMSVRVR</sequence>
<dbReference type="RefSeq" id="WP_091179232.1">
    <property type="nucleotide sequence ID" value="NZ_FNRY01000001.1"/>
</dbReference>
<dbReference type="PANTHER" id="PTHR12737">
    <property type="entry name" value="DIMETHYLARGININE DIMETHYLAMINOHYDROLASE"/>
    <property type="match status" value="1"/>
</dbReference>
<evidence type="ECO:0000313" key="6">
    <source>
        <dbReference type="Proteomes" id="UP000199183"/>
    </source>
</evidence>
<feature type="transmembrane region" description="Helical" evidence="4">
    <location>
        <begin position="74"/>
        <end position="94"/>
    </location>
</feature>
<feature type="transmembrane region" description="Helical" evidence="4">
    <location>
        <begin position="48"/>
        <end position="67"/>
    </location>
</feature>
<feature type="active site" description="Proton donor" evidence="3">
    <location>
        <position position="310"/>
    </location>
</feature>
<dbReference type="InterPro" id="IPR033199">
    <property type="entry name" value="DDAH-like"/>
</dbReference>
<dbReference type="GO" id="GO:0016403">
    <property type="term" value="F:dimethylargininase activity"/>
    <property type="evidence" value="ECO:0007669"/>
    <property type="project" value="TreeGrafter"/>
</dbReference>
<feature type="transmembrane region" description="Helical" evidence="4">
    <location>
        <begin position="106"/>
        <end position="128"/>
    </location>
</feature>
<keyword evidence="6" id="KW-1185">Reference proteome</keyword>
<evidence type="ECO:0000256" key="2">
    <source>
        <dbReference type="ARBA" id="ARBA00022801"/>
    </source>
</evidence>
<proteinExistence type="inferred from homology"/>
<evidence type="ECO:0000256" key="1">
    <source>
        <dbReference type="ARBA" id="ARBA00008532"/>
    </source>
</evidence>
<dbReference type="NCBIfam" id="NF045660">
    <property type="entry name" value="DiMthArgaseDdahStm"/>
    <property type="match status" value="1"/>
</dbReference>
<dbReference type="GO" id="GO:0016597">
    <property type="term" value="F:amino acid binding"/>
    <property type="evidence" value="ECO:0007669"/>
    <property type="project" value="TreeGrafter"/>
</dbReference>